<keyword evidence="5" id="KW-0378">Hydrolase</keyword>
<dbReference type="InterPro" id="IPR015919">
    <property type="entry name" value="Cadherin-like_sf"/>
</dbReference>
<dbReference type="GO" id="GO:0016020">
    <property type="term" value="C:membrane"/>
    <property type="evidence" value="ECO:0007669"/>
    <property type="project" value="InterPro"/>
</dbReference>
<name>A0A518GAX2_9BACT</name>
<dbReference type="InterPro" id="IPR006558">
    <property type="entry name" value="LamG-like"/>
</dbReference>
<dbReference type="CDD" id="cd11304">
    <property type="entry name" value="Cadherin_repeat"/>
    <property type="match status" value="1"/>
</dbReference>
<dbReference type="InterPro" id="IPR002105">
    <property type="entry name" value="Dockerin_1_rpt"/>
</dbReference>
<proteinExistence type="predicted"/>
<protein>
    <submittedName>
        <fullName evidence="5">tRNA3(Ser)-specific nuclease WapA</fullName>
        <ecNumber evidence="5">3.1.-.-</ecNumber>
    </submittedName>
</protein>
<dbReference type="GO" id="GO:0004553">
    <property type="term" value="F:hydrolase activity, hydrolyzing O-glycosyl compounds"/>
    <property type="evidence" value="ECO:0007669"/>
    <property type="project" value="InterPro"/>
</dbReference>
<dbReference type="SMART" id="SM00736">
    <property type="entry name" value="CADG"/>
    <property type="match status" value="5"/>
</dbReference>
<dbReference type="InterPro" id="IPR013517">
    <property type="entry name" value="FG-GAP"/>
</dbReference>
<keyword evidence="3" id="KW-1015">Disulfide bond</keyword>
<dbReference type="Gene3D" id="2.60.120.200">
    <property type="match status" value="1"/>
</dbReference>
<dbReference type="PROSITE" id="PS50268">
    <property type="entry name" value="CADHERIN_2"/>
    <property type="match status" value="1"/>
</dbReference>
<evidence type="ECO:0000256" key="1">
    <source>
        <dbReference type="ARBA" id="ARBA00022729"/>
    </source>
</evidence>
<dbReference type="SUPFAM" id="SSF69318">
    <property type="entry name" value="Integrin alpha N-terminal domain"/>
    <property type="match status" value="4"/>
</dbReference>
<dbReference type="Pfam" id="PF13517">
    <property type="entry name" value="FG-GAP_3"/>
    <property type="match status" value="7"/>
</dbReference>
<dbReference type="EMBL" id="CP036298">
    <property type="protein sequence ID" value="QDV25752.1"/>
    <property type="molecule type" value="Genomic_DNA"/>
</dbReference>
<dbReference type="InterPro" id="IPR013783">
    <property type="entry name" value="Ig-like_fold"/>
</dbReference>
<evidence type="ECO:0000313" key="5">
    <source>
        <dbReference type="EMBL" id="QDV25752.1"/>
    </source>
</evidence>
<dbReference type="Pfam" id="PF20148">
    <property type="entry name" value="DUF6531"/>
    <property type="match status" value="1"/>
</dbReference>
<dbReference type="Pfam" id="PF25023">
    <property type="entry name" value="TEN_YD-shell"/>
    <property type="match status" value="4"/>
</dbReference>
<dbReference type="PANTHER" id="PTHR32305:SF15">
    <property type="entry name" value="PROTEIN RHSA-RELATED"/>
    <property type="match status" value="1"/>
</dbReference>
<dbReference type="InterPro" id="IPR022385">
    <property type="entry name" value="Rhs_assc_core"/>
</dbReference>
<dbReference type="InterPro" id="IPR006644">
    <property type="entry name" value="Cadg"/>
</dbReference>
<dbReference type="EC" id="3.1.-.-" evidence="5"/>
<evidence type="ECO:0000256" key="2">
    <source>
        <dbReference type="ARBA" id="ARBA00022737"/>
    </source>
</evidence>
<dbReference type="RefSeq" id="WP_145081263.1">
    <property type="nucleotide sequence ID" value="NZ_CP036298.1"/>
</dbReference>
<dbReference type="NCBIfam" id="TIGR03696">
    <property type="entry name" value="Rhs_assc_core"/>
    <property type="match status" value="1"/>
</dbReference>
<feature type="domain" description="Cadherin" evidence="4">
    <location>
        <begin position="2741"/>
        <end position="2821"/>
    </location>
</feature>
<dbReference type="InterPro" id="IPR013320">
    <property type="entry name" value="ConA-like_dom_sf"/>
</dbReference>
<keyword evidence="1" id="KW-0732">Signal</keyword>
<dbReference type="InterPro" id="IPR045351">
    <property type="entry name" value="DUF6531"/>
</dbReference>
<dbReference type="OrthoDB" id="291501at2"/>
<keyword evidence="6" id="KW-1185">Reference proteome</keyword>
<dbReference type="SUPFAM" id="SSF117074">
    <property type="entry name" value="Hypothetical protein PA1324"/>
    <property type="match status" value="2"/>
</dbReference>
<dbReference type="Pfam" id="PF05593">
    <property type="entry name" value="RHS_repeat"/>
    <property type="match status" value="1"/>
</dbReference>
<dbReference type="Pfam" id="PF17963">
    <property type="entry name" value="Big_9"/>
    <property type="match status" value="1"/>
</dbReference>
<gene>
    <name evidence="5" type="primary">wapA_3</name>
    <name evidence="5" type="ORF">Q31a_40790</name>
</gene>
<dbReference type="SUPFAM" id="SSF49313">
    <property type="entry name" value="Cadherin-like"/>
    <property type="match status" value="10"/>
</dbReference>
<sequence>MPRLSASRICKRLTSLRREGLFKKTRRAASRVTRFEQLEHRRVLAAAIWHNVSNRLNVNGDSGGFVSPLDALLVINELNGRNISDPLSGVLPKQVESTDGMGYLDVSCDGYVAPIDALLVIDYLNAQGSEEPRGALELGTGLYPALACSPQLQEQTQFATEFVREFTLPNDSTALRISFQTPEFDLESRRSIRDAFEIEVTDFQGNPLSFPYSSGRDAVYNWSEDLEPVFGAGVSTTTEPSGADSTATINLSGLAAGTQVRVTTRLVNNDGDDDTSTLIRGFEFVDALLPAPEGVSASSQSTRELAPLDFSKLQDLSGSFAASYGRTTLAGDNNELVTELLVTNRGNQTVTGRVIVAIDNISELEAAAMRPDGLLADGRPYFDLTQEMDGGQLAPEESLRSREIRFKNDSGNRFTYKLSTYGSLNSAPNGFVSTPLTLIEASKAYKYTANATDPDAQPLVYSIVTGPEAAVIDAATGQLSWLTEAADIGLHNLTIRATDPHGLFIEQSFTIQVLELLQNRPPLFVSDPNTEAIASSGFEISTVATGAQPAGAAVISGFQGPRLVSINAGDQTVGVYTGESNDRFDDTSEYSTGFPTAAGQLFDVGYAVDIGLPAYQYNNESNGVPGMDQGDLNGDGILDFVVMVTYDAPSAGQNDQLVISALLGDGDGGFGSPTEIYRHSIGTNVYDVRNLLLSDVNGDGALDVLAADRVRNRRLISILGHGDGTFDAAVEQTFSKTVSDFRTADIDEDGKLDLIGRTADIGFGASFELMWMKGAGDGTFGEPTIIAAAGGAPGCCYQTKVRPLDLADMNGDGHLDIVIAGSSQRIQIYNNDGAGNFTLAADIDPPGSAFAYDPDWLRVADFTGDGLLDIAYVHVWDSGRLDLLIGDGSGVEFTHQPGPAINNDSDNYAGSDDPVDIDGDGDLDLIFGNAGGDQTSPTVALNDGTGSFSITEYGMVDFSGDIQLFSHADTAKGGMFGDYNRDGVTDFSFFTQGSDFNGVGIRLGTRPGEFGQTRTIPWLPGSRNQEALPGDFNGDGIVDLVDTINTRVFLGVGDGTFQPSFPAVNVSRPSGFGSAADFNLDGLDDFVSTRANTNGSRYYIALANGDGTFTVSDDQLVENSFYGYSSTLITDFNQDGFPDFVAKSGVEGQIDVHLNDPSNPGVFTRTFRVTLPRGSNGINVSNWQESYAAADFTGDGIPDLAFAERDEATDNLMKIVVMAGDGDGDFSRHSELAGFDDAFIAATYGEKYYSTGDFSAGDVDSDGSVDLIAVTNAGARIFINDGTGNFEFLSLLSNPGTQQRGRDSWLVDFDEDGRLDLIQTGTSGYGPLNVRLGNGDGTFQKAQQVGLISGVPGGISRQPFADLDGDGHLDFVYATAGGSDTASIFAGRRDDLVDLLAVDLNGDGNEEILAIQQQMERLQIFAGDNLGGLTRQPDLLTGRAPHAVATVDLDGDGQLELLTANRTGRSLGVFIGSLETDYTSAEFPVGQGPIDVATADVNADGDPDVLVLDDAENALWLFLGDGSTTLGTATAIALGDKPSRFSMADATGDGVVDAVVTLPDTQRLMVLPGDGVGGFGSPLYVDLAAAPSDVAVVDLNDDGNPDLATTLTSLNVLSVLYGRGNDQFSKAQHIQVGESPSRVTLADADEDGRMDFVVANSGDATASVIYNRFDPNEVYRYDADAIDPDDDHLTYAIVDGPGGLIINSETGALLWSASPDQVGVHDVTLSADDGRGGIATQSFKIEVVAARENAAPLIATQPQTTIGAGEAFSYQATALDNDSDAMRYRLIDAPSGATIDPTTGLIQWDGRTDTAVRITQGNIIVPADESLKPESVTVEGWYNFTSLPRFQTLMTDRSYYVGTHETNQSLYVQFNFDDANDKISFFAPVRPVTDRWYHLALTYDAGTGTGTMYVDGEAVGSGTTPNPQPLAVNLTAPTQIVERSSRPTKAVIDNYRIWNVARSAADIQEGMARQYENDPRLVLDLRFGDVQEQTVQDHSMYGNTGFRVSNGLSPQRVDGLTDTGGHSFSVSVEDGRGGYDQQTFTLNVLPELRGSIVGHLFDDLDRDGAQDDGSEEGILAESSLEGWQLYIDTNGNAYPDPSEPQAVTDANGDYRLDGLLPGDYAVRISPVAGYEVPTGAMPVSVTANDETVFDLAIEQLSLSHIRGQLLTGDAEAIAYWKVYADLDGDGTPDENEPMAVTDRNGDYALTGLDAGTYTIRPDLAAGWADRAGRDGLTVNLAADEISTGNDFTLEATNTSVTGGVNFVTRPSTTIEARQTFRYASIAIGISADAIAYDLSLAPEGMTIDPHTGLVAWRPSIDQVGEHLVILRATGASGSIALHDFYLNVTAPNTRPIFSGTGILPVVPIAYSTAYSNVSYTYDIIAQDAESTALSYAFSSAPVAASIDPASGRISWTPAASDVGSHNFSVDVTDAFGDTATVAWTVDVKNETPTILPLDVNLPRASAALTVEYFSRISGTDQLGRPVNWSLSSGPAGLTVEADGTIRWTPASDQLGMHSVELNATTADDASQSITFEIQVAGRPLNAIPSIDSTSITSASLGQTFEYDMLVSDADRDIFTFTLLDSPVGMSVHPSLGTIRWTPEADQLGEHGVLVQVSDPSGATDTQEFTVKVSRFGGPPRISSVPPTEAGVGSAFLYSMEAMDREGDPLSYTLLTAPSGMSIVETTGELSWTPTADQLGQQDVVIQVSDGIGGAATQAFVIRVSDGVPNLPPVITSTSPRFGAVGTPYSYSLAANDPENAAITYTLGRGPAGMSIDAATGLVSWTPTADQTGKHVVTLIATDAGGASAVESFEFDVLAQNSAPVINSTSPADVSAGGVFKYDVLVSDADLDQLAYELTDAPVGAQVDSFGRIRWQTEVSLIGSHDFTVKVSDPRGGEALQRFTLDVIEDVIPPKLSLIENLGEGSRNILPWQGPFRVFAKAIDNVSVASLTLSANGQDIPLDAAGTATFTFEDWTFQTIDATATAIDTNGNVTTKTITFDYDFPEGWSGAGTEDIPTAEIISPSDTASVTGMVSIVGTAAHDDLFGYKLSYRRADETSFTQFHESTAAVTNGELGVWDTSLLLNDEYVIRLEVATNAGVVNVAEHHVGLAGELKLGNFRLSFTDMVIPVAGIPIEITRIYDTLQADREGDFGYGWRLEYRNTDLRVGLPKSGLEDIGIYSALRAGVKVYLNVPGQGRQGFTFNPDIRVLPGFGGQNLVLARPRFTPDPGVTSTLSTGTSSYLQVNEQGELYAPGGIPYNPASPDFGGAYELTTRDGISYRIDGASGKLETATDRNGNEITFSDSAIESQAGTVSIRRDAVGRIIQIIDLEDNAIEYQYNSNGHLHSVRDREGQRTQFNYDSVQRLSVVIDPLGRTGQRQEYDESGRLVRTFDAFGNATDLTFDPNNFLVTTTDVTGNSVVLELDNSGRVVATTDGLGNQARTFYNAAGRINAMTFPDGTSLSFVYDAGGRLVRSTGPLGQSQTATYTAQGFISTRTNAIGDTTHFETDASGNTTAIVLPDGSRSEFEYDTNGNLVVAIDAAGRRSNFEVNANGLTTEVVDRRGVKGGFEFSGNGRQIGSSIEWIDGRTIEQSRRYDRNGNEVGTTDAIGQTTAVQYDAAENVISLTSTGGLQVTQDPRINQPSHRISLAGSVVAEQSFDDAGRVSTNVSPLGSQQEFTYDPVGRVVGRQTEVSNGAVSSRQQVGFEYDSRGNLIAATDELGRTTRYEYDGGGNVTRVVDPLGHSTRYYYDALNRVTRIVDALDRETTFEHDSVDNIIAITRHDGTNVAFEYDSQANLVATVDENGNRTLYSYDPSGLLEQVTDPSGGQTHYQRDSIGNVTQVTDARGNVTRHRYDELSRRLSTTRPLGQNDAVTYTTEGAIATYQDFGGQVDRFQYDPETGRLAEAAFGDAIWTYGFNAASQPTSIVNGASEERSVYDSLGRLLERETFAGQTIRYQYDARGNVTQIEVNEGDLLHRSIQEYDELDRIIRITDSDNRVSEFSYDPVGNLISRRFPSGVVEKFEYDAKDFMIRQTIETPDGTRLQDVLLERDAVGNVRRIDYGDGSAQIFSYDERLQLVEETFVSASGQTTTTRYKYDAVGNRIELDHSLLGVSRYVYNANDQLIRIEGAEEVDYQYDANGRLIEREDADGRIIYGWNDRDRLVSIDAVSQGKNVRFAYNDDGLRVSRDDGTGELLFVYDTNRELPQEFLTTDEDGSFVTGSIYLQDRLLSRKSSESVQFIHQNHIGSSIVTSGIDGDLIESNIFGAFGYSQDFVDDLSPGFAGGTFDSNLTYLRARYYDATSGRFLSPDPFLGTNDDPVSLHRYLYAANSPQLFTDPTGEQTLAETLTTIGIWGGLAALGIAAVQQITGLGQTVDWSGQSITGTYDPLAGKKSGPRIHGGLIGSGRIGAPKGGPGRITTGLGIDYGSNVGGQFNRFTTANGLSQEGDQWNGKYVGISLTLLANVSFGLSQGGAVGLSIGTFNAHLPRFFVKDLRNFQSLGLSGPYLLIDGSFARGPVGGTPASFLQMGLARGDANGPSVQLGNEKSAGVTITGGLTLPLGDSSIFGLFD</sequence>
<dbReference type="Gene3D" id="2.130.10.130">
    <property type="entry name" value="Integrin alpha, N-terminal"/>
    <property type="match status" value="3"/>
</dbReference>
<dbReference type="Gene3D" id="2.60.40.10">
    <property type="entry name" value="Immunoglobulins"/>
    <property type="match status" value="10"/>
</dbReference>
<accession>A0A518GAX2</accession>
<dbReference type="InterPro" id="IPR050708">
    <property type="entry name" value="T6SS_VgrG/RHS"/>
</dbReference>
<dbReference type="InterPro" id="IPR002126">
    <property type="entry name" value="Cadherin-like_dom"/>
</dbReference>
<evidence type="ECO:0000256" key="3">
    <source>
        <dbReference type="ARBA" id="ARBA00023157"/>
    </source>
</evidence>
<dbReference type="Proteomes" id="UP000318017">
    <property type="component" value="Chromosome"/>
</dbReference>
<dbReference type="PANTHER" id="PTHR32305">
    <property type="match status" value="1"/>
</dbReference>
<dbReference type="SMART" id="SM00560">
    <property type="entry name" value="LamGL"/>
    <property type="match status" value="1"/>
</dbReference>
<dbReference type="InterPro" id="IPR006530">
    <property type="entry name" value="YD"/>
</dbReference>
<evidence type="ECO:0000313" key="6">
    <source>
        <dbReference type="Proteomes" id="UP000318017"/>
    </source>
</evidence>
<dbReference type="SUPFAM" id="SSF49899">
    <property type="entry name" value="Concanavalin A-like lectins/glucanases"/>
    <property type="match status" value="1"/>
</dbReference>
<dbReference type="KEGG" id="ahel:Q31a_40790"/>
<organism evidence="5 6">
    <name type="scientific">Aureliella helgolandensis</name>
    <dbReference type="NCBI Taxonomy" id="2527968"/>
    <lineage>
        <taxon>Bacteria</taxon>
        <taxon>Pseudomonadati</taxon>
        <taxon>Planctomycetota</taxon>
        <taxon>Planctomycetia</taxon>
        <taxon>Pirellulales</taxon>
        <taxon>Pirellulaceae</taxon>
        <taxon>Aureliella</taxon>
    </lineage>
</organism>
<keyword evidence="2" id="KW-0677">Repeat</keyword>
<dbReference type="GO" id="GO:0005509">
    <property type="term" value="F:calcium ion binding"/>
    <property type="evidence" value="ECO:0007669"/>
    <property type="project" value="InterPro"/>
</dbReference>
<dbReference type="InterPro" id="IPR056823">
    <property type="entry name" value="TEN-like_YD-shell"/>
</dbReference>
<dbReference type="InterPro" id="IPR028994">
    <property type="entry name" value="Integrin_alpha_N"/>
</dbReference>
<dbReference type="Pfam" id="PF05345">
    <property type="entry name" value="He_PIG"/>
    <property type="match status" value="7"/>
</dbReference>
<dbReference type="InterPro" id="IPR031325">
    <property type="entry name" value="RHS_repeat"/>
</dbReference>
<reference evidence="5 6" key="1">
    <citation type="submission" date="2019-02" db="EMBL/GenBank/DDBJ databases">
        <title>Deep-cultivation of Planctomycetes and their phenomic and genomic characterization uncovers novel biology.</title>
        <authorList>
            <person name="Wiegand S."/>
            <person name="Jogler M."/>
            <person name="Boedeker C."/>
            <person name="Pinto D."/>
            <person name="Vollmers J."/>
            <person name="Rivas-Marin E."/>
            <person name="Kohn T."/>
            <person name="Peeters S.H."/>
            <person name="Heuer A."/>
            <person name="Rast P."/>
            <person name="Oberbeckmann S."/>
            <person name="Bunk B."/>
            <person name="Jeske O."/>
            <person name="Meyerdierks A."/>
            <person name="Storesund J.E."/>
            <person name="Kallscheuer N."/>
            <person name="Luecker S."/>
            <person name="Lage O.M."/>
            <person name="Pohl T."/>
            <person name="Merkel B.J."/>
            <person name="Hornburger P."/>
            <person name="Mueller R.-W."/>
            <person name="Bruemmer F."/>
            <person name="Labrenz M."/>
            <person name="Spormann A.M."/>
            <person name="Op den Camp H."/>
            <person name="Overmann J."/>
            <person name="Amann R."/>
            <person name="Jetten M.S.M."/>
            <person name="Mascher T."/>
            <person name="Medema M.H."/>
            <person name="Devos D.P."/>
            <person name="Kaster A.-K."/>
            <person name="Ovreas L."/>
            <person name="Rohde M."/>
            <person name="Galperin M.Y."/>
            <person name="Jogler C."/>
        </authorList>
    </citation>
    <scope>NUCLEOTIDE SEQUENCE [LARGE SCALE GENOMIC DNA]</scope>
    <source>
        <strain evidence="5 6">Q31a</strain>
    </source>
</reference>
<dbReference type="Pfam" id="PF13385">
    <property type="entry name" value="Laminin_G_3"/>
    <property type="match status" value="1"/>
</dbReference>
<dbReference type="GO" id="GO:0007156">
    <property type="term" value="P:homophilic cell adhesion via plasma membrane adhesion molecules"/>
    <property type="evidence" value="ECO:0007669"/>
    <property type="project" value="InterPro"/>
</dbReference>
<dbReference type="NCBIfam" id="TIGR01643">
    <property type="entry name" value="YD_repeat_2x"/>
    <property type="match status" value="13"/>
</dbReference>
<dbReference type="Pfam" id="PF00404">
    <property type="entry name" value="Dockerin_1"/>
    <property type="match status" value="1"/>
</dbReference>
<dbReference type="Gene3D" id="2.180.10.10">
    <property type="entry name" value="RHS repeat-associated core"/>
    <property type="match status" value="4"/>
</dbReference>
<dbReference type="GO" id="GO:0000272">
    <property type="term" value="P:polysaccharide catabolic process"/>
    <property type="evidence" value="ECO:0007669"/>
    <property type="project" value="InterPro"/>
</dbReference>
<evidence type="ECO:0000259" key="4">
    <source>
        <dbReference type="PROSITE" id="PS50268"/>
    </source>
</evidence>